<dbReference type="EC" id="3.1.3.48" evidence="2"/>
<dbReference type="GO" id="GO:0004725">
    <property type="term" value="F:protein tyrosine phosphatase activity"/>
    <property type="evidence" value="ECO:0007669"/>
    <property type="project" value="UniProtKB-EC"/>
</dbReference>
<dbReference type="EMBL" id="JBHMAS010000039">
    <property type="protein sequence ID" value="MFB9781267.1"/>
    <property type="molecule type" value="Genomic_DNA"/>
</dbReference>
<dbReference type="PROSITE" id="PS50056">
    <property type="entry name" value="TYR_PHOSPHATASE_2"/>
    <property type="match status" value="1"/>
</dbReference>
<sequence>MSANAAAFGSATSGPSNTVDSPAAGLVNLRDIGGLSFIGGGVTATGVLYRGDAPYPGDSALPALETWPPAGIVDLRGARERARFAYEWPADSVVHHIPMHDAAAPDAAPTDLAAVFMRMLNCGEIWAGGLLRAVSRSRGATLVHCTAGKDRTGVAVAVLLLAADVEPTAVIADFVRSEDALGSLYKRWIDVGMRRHDSPPLPEKYMHAPVEAIEPVIEQLSATRGGPSQWLLDNGADPADLDRWRARLRDGGE</sequence>
<evidence type="ECO:0000313" key="2">
    <source>
        <dbReference type="EMBL" id="MFB9781267.1"/>
    </source>
</evidence>
<evidence type="ECO:0000259" key="1">
    <source>
        <dbReference type="PROSITE" id="PS50056"/>
    </source>
</evidence>
<name>A0ABV5XH30_9NOCA</name>
<dbReference type="Pfam" id="PF13350">
    <property type="entry name" value="Y_phosphatase3"/>
    <property type="match status" value="1"/>
</dbReference>
<dbReference type="Proteomes" id="UP001589587">
    <property type="component" value="Unassembled WGS sequence"/>
</dbReference>
<dbReference type="RefSeq" id="WP_350491482.1">
    <property type="nucleotide sequence ID" value="NZ_JBHMAS010000039.1"/>
</dbReference>
<evidence type="ECO:0000313" key="3">
    <source>
        <dbReference type="Proteomes" id="UP001589587"/>
    </source>
</evidence>
<dbReference type="Gene3D" id="3.90.190.10">
    <property type="entry name" value="Protein tyrosine phosphatase superfamily"/>
    <property type="match status" value="1"/>
</dbReference>
<organism evidence="2 3">
    <name type="scientific">Rhodococcus baikonurensis</name>
    <dbReference type="NCBI Taxonomy" id="172041"/>
    <lineage>
        <taxon>Bacteria</taxon>
        <taxon>Bacillati</taxon>
        <taxon>Actinomycetota</taxon>
        <taxon>Actinomycetes</taxon>
        <taxon>Mycobacteriales</taxon>
        <taxon>Nocardiaceae</taxon>
        <taxon>Rhodococcus</taxon>
        <taxon>Rhodococcus erythropolis group</taxon>
    </lineage>
</organism>
<dbReference type="InterPro" id="IPR026893">
    <property type="entry name" value="Tyr/Ser_Pase_IphP-type"/>
</dbReference>
<dbReference type="InterPro" id="IPR029021">
    <property type="entry name" value="Prot-tyrosine_phosphatase-like"/>
</dbReference>
<protein>
    <submittedName>
        <fullName evidence="2">Tyrosine-protein phosphatase</fullName>
        <ecNumber evidence="2">3.1.3.48</ecNumber>
    </submittedName>
</protein>
<gene>
    <name evidence="2" type="ORF">ACFFQ6_16350</name>
</gene>
<dbReference type="InterPro" id="IPR000387">
    <property type="entry name" value="Tyr_Pase_dom"/>
</dbReference>
<dbReference type="InterPro" id="IPR016130">
    <property type="entry name" value="Tyr_Pase_AS"/>
</dbReference>
<keyword evidence="2" id="KW-0378">Hydrolase</keyword>
<keyword evidence="3" id="KW-1185">Reference proteome</keyword>
<proteinExistence type="predicted"/>
<comment type="caution">
    <text evidence="2">The sequence shown here is derived from an EMBL/GenBank/DDBJ whole genome shotgun (WGS) entry which is preliminary data.</text>
</comment>
<dbReference type="PROSITE" id="PS00383">
    <property type="entry name" value="TYR_PHOSPHATASE_1"/>
    <property type="match status" value="1"/>
</dbReference>
<feature type="domain" description="Tyrosine specific protein phosphatases" evidence="1">
    <location>
        <begin position="128"/>
        <end position="171"/>
    </location>
</feature>
<dbReference type="SUPFAM" id="SSF52799">
    <property type="entry name" value="(Phosphotyrosine protein) phosphatases II"/>
    <property type="match status" value="1"/>
</dbReference>
<accession>A0ABV5XH30</accession>
<reference evidence="2 3" key="1">
    <citation type="submission" date="2024-09" db="EMBL/GenBank/DDBJ databases">
        <authorList>
            <person name="Sun Q."/>
            <person name="Mori K."/>
        </authorList>
    </citation>
    <scope>NUCLEOTIDE SEQUENCE [LARGE SCALE GENOMIC DNA]</scope>
    <source>
        <strain evidence="2 3">JCM 11411</strain>
    </source>
</reference>